<keyword evidence="6 7" id="KW-0472">Membrane</keyword>
<keyword evidence="3 7" id="KW-1003">Cell membrane</keyword>
<feature type="transmembrane region" description="Helical" evidence="7">
    <location>
        <begin position="49"/>
        <end position="70"/>
    </location>
</feature>
<comment type="similarity">
    <text evidence="2 7">Belongs to the DedA family.</text>
</comment>
<feature type="domain" description="VTT" evidence="8">
    <location>
        <begin position="28"/>
        <end position="154"/>
    </location>
</feature>
<sequence>MGPYSLLIYSLLFLIIFVETGLVFVPFLPGDSILFLSGSLAALDGGLNLPGIIFGFIIAAILGDFVNFELGRHFGQRITKSPRLKRLIKEKSLKASERFYAKYGKAAIFLGRFVPIVRTIVPFTAGMSRMAYRSFSKYNIIGAISWILIMTLSGFFWGNIPVVKNNFQFVMIAIIIISLLPVILVRIRASLAAARSGSRHD</sequence>
<dbReference type="InterPro" id="IPR032818">
    <property type="entry name" value="DedA-like"/>
</dbReference>
<dbReference type="HOGENOM" id="CLU_044208_6_1_9"/>
<dbReference type="AlphaFoldDB" id="G9WG16"/>
<gene>
    <name evidence="9" type="ORF">OKIT_1513</name>
</gene>
<comment type="subcellular location">
    <subcellularLocation>
        <location evidence="1 7">Cell membrane</location>
        <topology evidence="1 7">Multi-pass membrane protein</topology>
    </subcellularLocation>
</comment>
<dbReference type="OrthoDB" id="9813426at2"/>
<dbReference type="Pfam" id="PF09335">
    <property type="entry name" value="VTT_dom"/>
    <property type="match status" value="1"/>
</dbReference>
<reference evidence="9 10" key="1">
    <citation type="journal article" date="2012" name="PLoS ONE">
        <title>Functional divergence in the genus oenococcus as predicted by genome sequencing of the newly-described species, Oenococcus kitaharae.</title>
        <authorList>
            <person name="Borneman A.R."/>
            <person name="McCarthy J.M."/>
            <person name="Chambers P.J."/>
            <person name="Bartowsky E.J."/>
        </authorList>
    </citation>
    <scope>NUCLEOTIDE SEQUENCE [LARGE SCALE GENOMIC DNA]</scope>
    <source>
        <strain evidence="10">DSM17330</strain>
    </source>
</reference>
<proteinExistence type="inferred from homology"/>
<evidence type="ECO:0000259" key="8">
    <source>
        <dbReference type="Pfam" id="PF09335"/>
    </source>
</evidence>
<evidence type="ECO:0000256" key="2">
    <source>
        <dbReference type="ARBA" id="ARBA00010792"/>
    </source>
</evidence>
<dbReference type="EMBL" id="AFVZ01000001">
    <property type="protein sequence ID" value="EHN59594.1"/>
    <property type="molecule type" value="Genomic_DNA"/>
</dbReference>
<dbReference type="PATRIC" id="fig|1045004.4.peg.1487"/>
<keyword evidence="10" id="KW-1185">Reference proteome</keyword>
<dbReference type="GO" id="GO:0005886">
    <property type="term" value="C:plasma membrane"/>
    <property type="evidence" value="ECO:0007669"/>
    <property type="project" value="UniProtKB-SubCell"/>
</dbReference>
<protein>
    <submittedName>
        <fullName evidence="9">DedA protein</fullName>
    </submittedName>
</protein>
<evidence type="ECO:0000313" key="10">
    <source>
        <dbReference type="Proteomes" id="UP000004959"/>
    </source>
</evidence>
<dbReference type="eggNOG" id="COG0586">
    <property type="taxonomic scope" value="Bacteria"/>
</dbReference>
<comment type="caution">
    <text evidence="9">The sequence shown here is derived from an EMBL/GenBank/DDBJ whole genome shotgun (WGS) entry which is preliminary data.</text>
</comment>
<accession>G9WG16</accession>
<evidence type="ECO:0000256" key="3">
    <source>
        <dbReference type="ARBA" id="ARBA00022475"/>
    </source>
</evidence>
<evidence type="ECO:0000256" key="4">
    <source>
        <dbReference type="ARBA" id="ARBA00022692"/>
    </source>
</evidence>
<evidence type="ECO:0000256" key="6">
    <source>
        <dbReference type="ARBA" id="ARBA00023136"/>
    </source>
</evidence>
<dbReference type="PANTHER" id="PTHR30353:SF0">
    <property type="entry name" value="TRANSMEMBRANE PROTEIN"/>
    <property type="match status" value="1"/>
</dbReference>
<evidence type="ECO:0000256" key="5">
    <source>
        <dbReference type="ARBA" id="ARBA00022989"/>
    </source>
</evidence>
<organism evidence="9 10">
    <name type="scientific">Oenococcus kitaharae DSM 17330</name>
    <dbReference type="NCBI Taxonomy" id="1045004"/>
    <lineage>
        <taxon>Bacteria</taxon>
        <taxon>Bacillati</taxon>
        <taxon>Bacillota</taxon>
        <taxon>Bacilli</taxon>
        <taxon>Lactobacillales</taxon>
        <taxon>Lactobacillaceae</taxon>
        <taxon>Oenococcus</taxon>
    </lineage>
</organism>
<evidence type="ECO:0000313" key="9">
    <source>
        <dbReference type="EMBL" id="EHN59594.1"/>
    </source>
</evidence>
<name>G9WG16_9LACO</name>
<dbReference type="STRING" id="336988.NT96_01215"/>
<feature type="transmembrane region" description="Helical" evidence="7">
    <location>
        <begin position="7"/>
        <end position="29"/>
    </location>
</feature>
<evidence type="ECO:0000256" key="1">
    <source>
        <dbReference type="ARBA" id="ARBA00004651"/>
    </source>
</evidence>
<keyword evidence="4 7" id="KW-0812">Transmembrane</keyword>
<keyword evidence="5 7" id="KW-1133">Transmembrane helix</keyword>
<feature type="transmembrane region" description="Helical" evidence="7">
    <location>
        <begin position="169"/>
        <end position="189"/>
    </location>
</feature>
<feature type="transmembrane region" description="Helical" evidence="7">
    <location>
        <begin position="138"/>
        <end position="157"/>
    </location>
</feature>
<dbReference type="Proteomes" id="UP000004959">
    <property type="component" value="Chromosome"/>
</dbReference>
<dbReference type="PANTHER" id="PTHR30353">
    <property type="entry name" value="INNER MEMBRANE PROTEIN DEDA-RELATED"/>
    <property type="match status" value="1"/>
</dbReference>
<dbReference type="InterPro" id="IPR032816">
    <property type="entry name" value="VTT_dom"/>
</dbReference>
<evidence type="ECO:0000256" key="7">
    <source>
        <dbReference type="RuleBase" id="RU367016"/>
    </source>
</evidence>